<gene>
    <name evidence="1" type="ORF">BFN10_28050</name>
</gene>
<reference evidence="1 2" key="1">
    <citation type="submission" date="2016-08" db="EMBL/GenBank/DDBJ databases">
        <title>Draft genome sequence of the type strain of Pseudomonas extremorientalis LMG 19695T isolated from drinking water reservoir.</title>
        <authorList>
            <person name="Tambong J.T."/>
        </authorList>
    </citation>
    <scope>NUCLEOTIDE SEQUENCE [LARGE SCALE GENOMIC DNA]</scope>
    <source>
        <strain evidence="1 2">LMG 19695</strain>
    </source>
</reference>
<dbReference type="InterPro" id="IPR036388">
    <property type="entry name" value="WH-like_DNA-bd_sf"/>
</dbReference>
<proteinExistence type="predicted"/>
<dbReference type="EMBL" id="MDGK01000063">
    <property type="protein sequence ID" value="OIN04160.1"/>
    <property type="molecule type" value="Genomic_DNA"/>
</dbReference>
<evidence type="ECO:0000313" key="2">
    <source>
        <dbReference type="Proteomes" id="UP000181686"/>
    </source>
</evidence>
<dbReference type="InterPro" id="IPR036390">
    <property type="entry name" value="WH_DNA-bd_sf"/>
</dbReference>
<dbReference type="Proteomes" id="UP000181686">
    <property type="component" value="Unassembled WGS sequence"/>
</dbReference>
<comment type="caution">
    <text evidence="1">The sequence shown here is derived from an EMBL/GenBank/DDBJ whole genome shotgun (WGS) entry which is preliminary data.</text>
</comment>
<evidence type="ECO:0000313" key="1">
    <source>
        <dbReference type="EMBL" id="OIN04160.1"/>
    </source>
</evidence>
<organism evidence="1 2">
    <name type="scientific">Pseudomonas extremorientalis</name>
    <dbReference type="NCBI Taxonomy" id="169669"/>
    <lineage>
        <taxon>Bacteria</taxon>
        <taxon>Pseudomonadati</taxon>
        <taxon>Pseudomonadota</taxon>
        <taxon>Gammaproteobacteria</taxon>
        <taxon>Pseudomonadales</taxon>
        <taxon>Pseudomonadaceae</taxon>
        <taxon>Pseudomonas</taxon>
    </lineage>
</organism>
<accession>A0A1S2T946</accession>
<protein>
    <submittedName>
        <fullName evidence="1">Uncharacterized protein</fullName>
    </submittedName>
</protein>
<name>A0A1S2T946_9PSED</name>
<dbReference type="AlphaFoldDB" id="A0A1S2T946"/>
<sequence>MPQQEIERVLLLKSFIVSVIVEIKKELKKRTESSFWETIKDSFSGGLDELFEELDELVDEIDVEKFVSVLGIKHIQGKRQEEATRSQSGNVDLKIKADPKPIEFSMGGQIGSSGKNANEVNYSDILISVFDIKDLLTKLKTILSNLGVRHLYILVDDFSELPEDAMRVVVDLLLAPLNNWSEEFVKLKVAAYPGRIYYGQIDKTKIDEIYLDIYKLYGSNDVSTMEDNATEFVRRLVLMRIKVYKAGKLLDYFDSNTDEILKELFYATMGNPRIIGYILHYCHESHLIYDRKIGVRAIQQAAKKYYEDKIESYFSLSKFLHESFGEKSSIYGLKELLEMLVVRAKELRTHSSTIFNSIQGRPPTSHFHVSVAYESILHTLELNFFLTKYYEMSDRDGKKVTVYAMNYGLCQKYTLAFGRPSRERAYRLYFVERVFDYSPILHKYMAKNQEIICQDCGFKYSIEDLDAIRWNKMKCRECASGICEVVNLSKKYESVLRDVDKSLLLPAAELGILQTLYLGADKMFAGDIASELDCSYQLVGRRGKYLHDKGLVNRAKNDSGRRVFAITDLAEESYFSQRDDDGLSVETADDDLA</sequence>
<dbReference type="SUPFAM" id="SSF46785">
    <property type="entry name" value="Winged helix' DNA-binding domain"/>
    <property type="match status" value="1"/>
</dbReference>
<dbReference type="Gene3D" id="1.10.10.10">
    <property type="entry name" value="Winged helix-like DNA-binding domain superfamily/Winged helix DNA-binding domain"/>
    <property type="match status" value="1"/>
</dbReference>